<name>A0A9Y2AH35_9FIRM</name>
<dbReference type="GO" id="GO:0005829">
    <property type="term" value="C:cytosol"/>
    <property type="evidence" value="ECO:0007669"/>
    <property type="project" value="TreeGrafter"/>
</dbReference>
<dbReference type="CDD" id="cd01743">
    <property type="entry name" value="GATase1_Anthranilate_Synthase"/>
    <property type="match status" value="1"/>
</dbReference>
<dbReference type="KEGG" id="sgbi:P3F81_07395"/>
<dbReference type="PRINTS" id="PR00097">
    <property type="entry name" value="ANTSNTHASEII"/>
</dbReference>
<dbReference type="PROSITE" id="PS51273">
    <property type="entry name" value="GATASE_TYPE_1"/>
    <property type="match status" value="1"/>
</dbReference>
<dbReference type="InterPro" id="IPR017926">
    <property type="entry name" value="GATASE"/>
</dbReference>
<organism evidence="3 4">
    <name type="scientific">Selenobaculum gibii</name>
    <dbReference type="NCBI Taxonomy" id="3054208"/>
    <lineage>
        <taxon>Bacteria</taxon>
        <taxon>Bacillati</taxon>
        <taxon>Bacillota</taxon>
        <taxon>Negativicutes</taxon>
        <taxon>Selenomonadales</taxon>
        <taxon>Selenomonadaceae</taxon>
        <taxon>Selenobaculum</taxon>
    </lineage>
</organism>
<keyword evidence="1" id="KW-0315">Glutamine amidotransferase</keyword>
<sequence>MILLIDNYDSFTYNIYQMIANMGREVEVIRNDKITTVEIDSAKYEAIVISPGPGTPDDAGVCKDVVRVFAGKVPILGICLGHQVIGEVFGGKVIRAGKLVHGKTSPVKHIGTGAYQGLSQDILVGRYHSLIVERESLPDCLEITAELEDGMIMGIRHRDYKVEGIQFHPESILTPDGEKILGGFLGFI</sequence>
<dbReference type="InterPro" id="IPR050472">
    <property type="entry name" value="Anth_synth/Amidotransfase"/>
</dbReference>
<dbReference type="PRINTS" id="PR00096">
    <property type="entry name" value="GATASE"/>
</dbReference>
<dbReference type="PANTHER" id="PTHR43418">
    <property type="entry name" value="MULTIFUNCTIONAL TRYPTOPHAN BIOSYNTHESIS PROTEIN-RELATED"/>
    <property type="match status" value="1"/>
</dbReference>
<dbReference type="Proteomes" id="UP001243623">
    <property type="component" value="Chromosome"/>
</dbReference>
<dbReference type="EMBL" id="CP120678">
    <property type="protein sequence ID" value="WIW69742.1"/>
    <property type="molecule type" value="Genomic_DNA"/>
</dbReference>
<accession>A0A9Y2AH35</accession>
<proteinExistence type="predicted"/>
<dbReference type="PRINTS" id="PR00099">
    <property type="entry name" value="CPSGATASE"/>
</dbReference>
<dbReference type="FunFam" id="3.40.50.880:FF:000003">
    <property type="entry name" value="Anthranilate synthase component II"/>
    <property type="match status" value="1"/>
</dbReference>
<protein>
    <submittedName>
        <fullName evidence="3">Aminodeoxychorismate/anthranilate synthase component II</fullName>
    </submittedName>
</protein>
<dbReference type="InterPro" id="IPR029062">
    <property type="entry name" value="Class_I_gatase-like"/>
</dbReference>
<evidence type="ECO:0000259" key="2">
    <source>
        <dbReference type="Pfam" id="PF00117"/>
    </source>
</evidence>
<evidence type="ECO:0000256" key="1">
    <source>
        <dbReference type="ARBA" id="ARBA00022962"/>
    </source>
</evidence>
<dbReference type="PANTHER" id="PTHR43418:SF4">
    <property type="entry name" value="MULTIFUNCTIONAL TRYPTOPHAN BIOSYNTHESIS PROTEIN"/>
    <property type="match status" value="1"/>
</dbReference>
<dbReference type="SUPFAM" id="SSF52317">
    <property type="entry name" value="Class I glutamine amidotransferase-like"/>
    <property type="match status" value="1"/>
</dbReference>
<feature type="domain" description="Glutamine amidotransferase" evidence="2">
    <location>
        <begin position="3"/>
        <end position="183"/>
    </location>
</feature>
<keyword evidence="4" id="KW-1185">Reference proteome</keyword>
<dbReference type="GO" id="GO:0000162">
    <property type="term" value="P:L-tryptophan biosynthetic process"/>
    <property type="evidence" value="ECO:0007669"/>
    <property type="project" value="TreeGrafter"/>
</dbReference>
<gene>
    <name evidence="3" type="ORF">P3F81_07395</name>
</gene>
<evidence type="ECO:0000313" key="3">
    <source>
        <dbReference type="EMBL" id="WIW69742.1"/>
    </source>
</evidence>
<dbReference type="RefSeq" id="WP_147669936.1">
    <property type="nucleotide sequence ID" value="NZ_CP120678.1"/>
</dbReference>
<evidence type="ECO:0000313" key="4">
    <source>
        <dbReference type="Proteomes" id="UP001243623"/>
    </source>
</evidence>
<dbReference type="Pfam" id="PF00117">
    <property type="entry name" value="GATase"/>
    <property type="match status" value="1"/>
</dbReference>
<dbReference type="InterPro" id="IPR006221">
    <property type="entry name" value="TrpG/PapA_dom"/>
</dbReference>
<dbReference type="Gene3D" id="3.40.50.880">
    <property type="match status" value="1"/>
</dbReference>
<reference evidence="3" key="1">
    <citation type="submission" date="2023-03" db="EMBL/GenBank/DDBJ databases">
        <title>Selenobaculum gbiensis gen. nov. sp. nov., a new bacterium isolated from the gut microbiota of IBD patient.</title>
        <authorList>
            <person name="Yeo S."/>
            <person name="Park H."/>
            <person name="Huh C.S."/>
        </authorList>
    </citation>
    <scope>NUCLEOTIDE SEQUENCE</scope>
    <source>
        <strain evidence="3">ICN-92133</strain>
    </source>
</reference>
<dbReference type="AlphaFoldDB" id="A0A9Y2AH35"/>
<dbReference type="GO" id="GO:0004049">
    <property type="term" value="F:anthranilate synthase activity"/>
    <property type="evidence" value="ECO:0007669"/>
    <property type="project" value="TreeGrafter"/>
</dbReference>
<dbReference type="NCBIfam" id="TIGR00566">
    <property type="entry name" value="trpG_papA"/>
    <property type="match status" value="1"/>
</dbReference>